<gene>
    <name evidence="2" type="ORF">SHJJP9002_001898</name>
</gene>
<feature type="transmembrane region" description="Helical" evidence="1">
    <location>
        <begin position="32"/>
        <end position="53"/>
    </location>
</feature>
<dbReference type="RefSeq" id="WP_069823359.1">
    <property type="nucleotide sequence ID" value="NZ_CP133006.1"/>
</dbReference>
<keyword evidence="1" id="KW-0472">Membrane</keyword>
<proteinExistence type="predicted"/>
<dbReference type="Proteomes" id="UP001468345">
    <property type="component" value="Chromosome"/>
</dbReference>
<dbReference type="EMBL" id="CP133006">
    <property type="protein sequence ID" value="WZG09925.1"/>
    <property type="molecule type" value="Genomic_DNA"/>
</dbReference>
<reference evidence="2 3" key="1">
    <citation type="journal article" date="2024" name="ISME J.">
        <title>Staphylococcus epidermidis bacteriocin A37 kills natural competitors with a unique mechanism of action.</title>
        <authorList>
            <person name="Puls J.S."/>
            <person name="Winnerling B."/>
            <person name="Power J.J."/>
            <person name="Kruger A.M."/>
            <person name="Brajtenbach D."/>
            <person name="Johnson M."/>
            <person name="Bilici K."/>
            <person name="Camus L."/>
            <person name="Fliesswasser T."/>
            <person name="Schneider T."/>
            <person name="Sahl H.G."/>
            <person name="Ghosal D."/>
            <person name="Kubitscheck U."/>
            <person name="Heilbronner S."/>
            <person name="Grein F."/>
        </authorList>
    </citation>
    <scope>NUCLEOTIDE SEQUENCE [LARGE SCALE GENOMIC DNA]</scope>
    <source>
        <strain evidence="2 3">SCK7</strain>
    </source>
</reference>
<evidence type="ECO:0000313" key="3">
    <source>
        <dbReference type="Proteomes" id="UP001468345"/>
    </source>
</evidence>
<evidence type="ECO:0000313" key="2">
    <source>
        <dbReference type="EMBL" id="WZG09925.1"/>
    </source>
</evidence>
<evidence type="ECO:0000256" key="1">
    <source>
        <dbReference type="SAM" id="Phobius"/>
    </source>
</evidence>
<sequence length="63" mass="7054">MKYLIVLFWSIVLLEMINFVLNSLEGGGPLNLITPLVVAVIFTIIVVLFDMAIKPTSHDSKQH</sequence>
<dbReference type="Pfam" id="PF11151">
    <property type="entry name" value="DUF2929"/>
    <property type="match status" value="1"/>
</dbReference>
<keyword evidence="3" id="KW-1185">Reference proteome</keyword>
<accession>A0ABZ2WCM5</accession>
<name>A0ABZ2WCM5_9STAP</name>
<protein>
    <submittedName>
        <fullName evidence="2">YjzD family protein</fullName>
    </submittedName>
</protein>
<dbReference type="InterPro" id="IPR021324">
    <property type="entry name" value="DUF2929"/>
</dbReference>
<keyword evidence="1" id="KW-0812">Transmembrane</keyword>
<keyword evidence="1" id="KW-1133">Transmembrane helix</keyword>
<organism evidence="2 3">
    <name type="scientific">Staphylococcus casei</name>
    <dbReference type="NCBI Taxonomy" id="201828"/>
    <lineage>
        <taxon>Bacteria</taxon>
        <taxon>Bacillati</taxon>
        <taxon>Bacillota</taxon>
        <taxon>Bacilli</taxon>
        <taxon>Bacillales</taxon>
        <taxon>Staphylococcaceae</taxon>
        <taxon>Staphylococcus</taxon>
    </lineage>
</organism>